<dbReference type="KEGG" id="egu:105032114"/>
<feature type="transmembrane region" description="Helical" evidence="8">
    <location>
        <begin position="36"/>
        <end position="56"/>
    </location>
</feature>
<evidence type="ECO:0000256" key="2">
    <source>
        <dbReference type="ARBA" id="ARBA00007651"/>
    </source>
</evidence>
<dbReference type="OrthoDB" id="772477at2759"/>
<gene>
    <name evidence="12" type="primary">LOC105032114</name>
</gene>
<comment type="subunit">
    <text evidence="3 8">Homodimer and heterodimers.</text>
</comment>
<dbReference type="Pfam" id="PF04535">
    <property type="entry name" value="CASP_dom"/>
    <property type="match status" value="1"/>
</dbReference>
<dbReference type="GO" id="GO:0005886">
    <property type="term" value="C:plasma membrane"/>
    <property type="evidence" value="ECO:0007669"/>
    <property type="project" value="UniProtKB-SubCell"/>
</dbReference>
<dbReference type="GeneID" id="105032114"/>
<evidence type="ECO:0000256" key="3">
    <source>
        <dbReference type="ARBA" id="ARBA00011489"/>
    </source>
</evidence>
<dbReference type="PANTHER" id="PTHR36488">
    <property type="entry name" value="CASP-LIKE PROTEIN 1U1"/>
    <property type="match status" value="1"/>
</dbReference>
<evidence type="ECO:0000313" key="11">
    <source>
        <dbReference type="Proteomes" id="UP000504607"/>
    </source>
</evidence>
<dbReference type="PANTHER" id="PTHR36488:SF8">
    <property type="entry name" value="CASP-LIKE PROTEIN 1U1"/>
    <property type="match status" value="1"/>
</dbReference>
<feature type="transmembrane region" description="Helical" evidence="8">
    <location>
        <begin position="86"/>
        <end position="110"/>
    </location>
</feature>
<evidence type="ECO:0000256" key="7">
    <source>
        <dbReference type="ARBA" id="ARBA00023136"/>
    </source>
</evidence>
<comment type="subcellular location">
    <subcellularLocation>
        <location evidence="1 8">Cell membrane</location>
        <topology evidence="1 8">Multi-pass membrane protein</topology>
    </subcellularLocation>
</comment>
<evidence type="ECO:0000256" key="1">
    <source>
        <dbReference type="ARBA" id="ARBA00004651"/>
    </source>
</evidence>
<evidence type="ECO:0000256" key="5">
    <source>
        <dbReference type="ARBA" id="ARBA00022692"/>
    </source>
</evidence>
<dbReference type="NCBIfam" id="TIGR01569">
    <property type="entry name" value="A_tha_TIGR01569"/>
    <property type="match status" value="1"/>
</dbReference>
<keyword evidence="11" id="KW-1185">Reference proteome</keyword>
<sequence length="200" mass="21664">MESGQSMPGFDGTQVVANRAYNAAATSSRPVRLTGYILRGVVILLTFISAIVIGSAKEDVTYIVQNDNSIGTSSFHVLIKSTYSAAYVYFIVANVLVFFYTLISLVISLANRSGSSIMQLPLNIADILMVVLLFSSNGAAIAIDIVAEHGQSHFGWAKFCDDFYKFCSRITASIVLSMIASLAYTILIILTMIGLHKKSQ</sequence>
<name>A0A2S1VVQ2_ELAGV</name>
<comment type="similarity">
    <text evidence="2 8">Belongs to the Casparian strip membrane proteins (CASP) family.</text>
</comment>
<organism evidence="10">
    <name type="scientific">Elaeis guineensis var. tenera</name>
    <name type="common">Oil palm</name>
    <dbReference type="NCBI Taxonomy" id="51953"/>
    <lineage>
        <taxon>Eukaryota</taxon>
        <taxon>Viridiplantae</taxon>
        <taxon>Streptophyta</taxon>
        <taxon>Embryophyta</taxon>
        <taxon>Tracheophyta</taxon>
        <taxon>Spermatophyta</taxon>
        <taxon>Magnoliopsida</taxon>
        <taxon>Liliopsida</taxon>
        <taxon>Arecaceae</taxon>
        <taxon>Arecoideae</taxon>
        <taxon>Cocoseae</taxon>
        <taxon>Elaeidinae</taxon>
        <taxon>Elaeis</taxon>
    </lineage>
</organism>
<evidence type="ECO:0000259" key="9">
    <source>
        <dbReference type="Pfam" id="PF04535"/>
    </source>
</evidence>
<evidence type="ECO:0000313" key="12">
    <source>
        <dbReference type="RefSeq" id="XP_010904769.1"/>
    </source>
</evidence>
<dbReference type="EMBL" id="MF325942">
    <property type="protein sequence ID" value="AWJ58410.1"/>
    <property type="molecule type" value="mRNA"/>
</dbReference>
<keyword evidence="7 8" id="KW-0472">Membrane</keyword>
<dbReference type="Proteomes" id="UP000504607">
    <property type="component" value="Unplaced"/>
</dbReference>
<feature type="transmembrane region" description="Helical" evidence="8">
    <location>
        <begin position="174"/>
        <end position="195"/>
    </location>
</feature>
<protein>
    <recommendedName>
        <fullName evidence="8">CASP-like protein</fullName>
    </recommendedName>
</protein>
<feature type="transmembrane region" description="Helical" evidence="8">
    <location>
        <begin position="122"/>
        <end position="143"/>
    </location>
</feature>
<evidence type="ECO:0000313" key="10">
    <source>
        <dbReference type="EMBL" id="AWJ58410.1"/>
    </source>
</evidence>
<evidence type="ECO:0000256" key="8">
    <source>
        <dbReference type="RuleBase" id="RU361233"/>
    </source>
</evidence>
<dbReference type="RefSeq" id="XP_010904769.1">
    <property type="nucleotide sequence ID" value="XM_010906467.3"/>
</dbReference>
<keyword evidence="4 8" id="KW-1003">Cell membrane</keyword>
<evidence type="ECO:0000256" key="6">
    <source>
        <dbReference type="ARBA" id="ARBA00022989"/>
    </source>
</evidence>
<reference evidence="12" key="2">
    <citation type="submission" date="2025-04" db="UniProtKB">
        <authorList>
            <consortium name="RefSeq"/>
        </authorList>
    </citation>
    <scope>IDENTIFICATION</scope>
</reference>
<evidence type="ECO:0000256" key="4">
    <source>
        <dbReference type="ARBA" id="ARBA00022475"/>
    </source>
</evidence>
<keyword evidence="6 8" id="KW-1133">Transmembrane helix</keyword>
<dbReference type="InterPro" id="IPR044173">
    <property type="entry name" value="CASPL"/>
</dbReference>
<dbReference type="InterPro" id="IPR006702">
    <property type="entry name" value="CASP_dom"/>
</dbReference>
<dbReference type="AlphaFoldDB" id="A0A2S1VVQ2"/>
<accession>A0A2S1VVQ2</accession>
<reference evidence="10" key="1">
    <citation type="submission" date="2017-06" db="EMBL/GenBank/DDBJ databases">
        <title>Validation of RNA-seq expression profiles of putative defense related genes in oil palm during Ganoderma boninense infection.</title>
        <authorList>
            <person name="Madihah A.Z."/>
            <person name="Idris A.S."/>
            <person name="Noor Azmi S."/>
            <person name="Liyana M.Z."/>
            <person name="Mohd Norhisam H."/>
        </authorList>
    </citation>
    <scope>NUCLEOTIDE SEQUENCE</scope>
    <source>
        <tissue evidence="10">Leaves</tissue>
    </source>
</reference>
<dbReference type="InterPro" id="IPR006459">
    <property type="entry name" value="CASP/CASPL"/>
</dbReference>
<feature type="domain" description="Casparian strip membrane protein" evidence="9">
    <location>
        <begin position="29"/>
        <end position="182"/>
    </location>
</feature>
<keyword evidence="5 8" id="KW-0812">Transmembrane</keyword>
<proteinExistence type="evidence at transcript level"/>